<dbReference type="RefSeq" id="WP_289365169.1">
    <property type="nucleotide sequence ID" value="NZ_JAUCBP010000007.1"/>
</dbReference>
<name>A0ABT7SXH4_9ALTE</name>
<evidence type="ECO:0000313" key="2">
    <source>
        <dbReference type="Proteomes" id="UP001234343"/>
    </source>
</evidence>
<reference evidence="1 2" key="1">
    <citation type="submission" date="2023-06" db="EMBL/GenBank/DDBJ databases">
        <title>Alteromonas sp. ASW11-36 isolated from intertidal sand.</title>
        <authorList>
            <person name="Li Y."/>
        </authorList>
    </citation>
    <scope>NUCLEOTIDE SEQUENCE [LARGE SCALE GENOMIC DNA]</scope>
    <source>
        <strain evidence="1 2">ASW11-36</strain>
    </source>
</reference>
<proteinExistence type="predicted"/>
<evidence type="ECO:0000313" key="1">
    <source>
        <dbReference type="EMBL" id="MDM7860885.1"/>
    </source>
</evidence>
<gene>
    <name evidence="1" type="ORF">QTP81_09785</name>
</gene>
<dbReference type="EMBL" id="JAUCBP010000007">
    <property type="protein sequence ID" value="MDM7860885.1"/>
    <property type="molecule type" value="Genomic_DNA"/>
</dbReference>
<dbReference type="Proteomes" id="UP001234343">
    <property type="component" value="Unassembled WGS sequence"/>
</dbReference>
<accession>A0ABT7SXH4</accession>
<sequence length="97" mass="11445">MKELIDIHTVLSTPADMDDYHDDPEAASDSLNLLLHALYSRVDDEIDTASLEKMLQHTWEFWYKEQQLTEIDDDDLSDWVDQLLATWDDSEHETNYE</sequence>
<organism evidence="1 2">
    <name type="scientific">Alteromonas arenosi</name>
    <dbReference type="NCBI Taxonomy" id="3055817"/>
    <lineage>
        <taxon>Bacteria</taxon>
        <taxon>Pseudomonadati</taxon>
        <taxon>Pseudomonadota</taxon>
        <taxon>Gammaproteobacteria</taxon>
        <taxon>Alteromonadales</taxon>
        <taxon>Alteromonadaceae</taxon>
        <taxon>Alteromonas/Salinimonas group</taxon>
        <taxon>Alteromonas</taxon>
    </lineage>
</organism>
<comment type="caution">
    <text evidence="1">The sequence shown here is derived from an EMBL/GenBank/DDBJ whole genome shotgun (WGS) entry which is preliminary data.</text>
</comment>
<keyword evidence="2" id="KW-1185">Reference proteome</keyword>
<protein>
    <submittedName>
        <fullName evidence="1">Uncharacterized protein</fullName>
    </submittedName>
</protein>